<protein>
    <submittedName>
        <fullName evidence="1">Uncharacterized protein</fullName>
    </submittedName>
</protein>
<accession>A0A101XRU1</accession>
<keyword evidence="2" id="KW-1185">Reference proteome</keyword>
<comment type="caution">
    <text evidence="1">The sequence shown here is derived from an EMBL/GenBank/DDBJ whole genome shotgun (WGS) entry which is preliminary data.</text>
</comment>
<dbReference type="RefSeq" id="WP_067714465.1">
    <property type="nucleotide sequence ID" value="NZ_LPVJ01000019.1"/>
</dbReference>
<dbReference type="AlphaFoldDB" id="A0A101XRU1"/>
<evidence type="ECO:0000313" key="1">
    <source>
        <dbReference type="EMBL" id="KUO96367.1"/>
    </source>
</evidence>
<name>A0A101XRU1_9BACL</name>
<proteinExistence type="predicted"/>
<organism evidence="1 2">
    <name type="scientific">Ferroacidibacillus organovorans</name>
    <dbReference type="NCBI Taxonomy" id="1765683"/>
    <lineage>
        <taxon>Bacteria</taxon>
        <taxon>Bacillati</taxon>
        <taxon>Bacillota</taxon>
        <taxon>Bacilli</taxon>
        <taxon>Bacillales</taxon>
        <taxon>Alicyclobacillaceae</taxon>
        <taxon>Ferroacidibacillus</taxon>
    </lineage>
</organism>
<gene>
    <name evidence="1" type="ORF">ATW55_03980</name>
</gene>
<evidence type="ECO:0000313" key="2">
    <source>
        <dbReference type="Proteomes" id="UP000053557"/>
    </source>
</evidence>
<dbReference type="EMBL" id="LPVJ01000019">
    <property type="protein sequence ID" value="KUO96367.1"/>
    <property type="molecule type" value="Genomic_DNA"/>
</dbReference>
<sequence length="87" mass="9936">MDWDRIQNQWQQDALATDKDDLTGLLNLRFGTVPQEVLEQIERITDANALERLVLVAANVPNWEAFIMELEGSASAFRIVGTQYQPF</sequence>
<reference evidence="1 2" key="1">
    <citation type="submission" date="2015-12" db="EMBL/GenBank/DDBJ databases">
        <title>Draft genome sequence of Acidibacillus ferrooxidans ITV001, isolated from a chalcopyrite acid mine drainage site in Brazil.</title>
        <authorList>
            <person name="Dall'Agnol H."/>
            <person name="Nancucheo I."/>
            <person name="Johnson B."/>
            <person name="Oliveira R."/>
            <person name="Leite L."/>
            <person name="Pylro V."/>
            <person name="Nunes G.L."/>
            <person name="Tzotzos G."/>
            <person name="Fernandes G.R."/>
            <person name="Dutra J."/>
            <person name="Orellana S.C."/>
            <person name="Oliveira G."/>
        </authorList>
    </citation>
    <scope>NUCLEOTIDE SEQUENCE [LARGE SCALE GENOMIC DNA]</scope>
    <source>
        <strain evidence="2">ITV01</strain>
    </source>
</reference>
<dbReference type="Proteomes" id="UP000053557">
    <property type="component" value="Unassembled WGS sequence"/>
</dbReference>